<keyword evidence="2" id="KW-1185">Reference proteome</keyword>
<dbReference type="Proteomes" id="UP000198866">
    <property type="component" value="Unassembled WGS sequence"/>
</dbReference>
<organism evidence="1 2">
    <name type="scientific">Paraburkholderia diazotrophica</name>
    <dbReference type="NCBI Taxonomy" id="667676"/>
    <lineage>
        <taxon>Bacteria</taxon>
        <taxon>Pseudomonadati</taxon>
        <taxon>Pseudomonadota</taxon>
        <taxon>Betaproteobacteria</taxon>
        <taxon>Burkholderiales</taxon>
        <taxon>Burkholderiaceae</taxon>
        <taxon>Paraburkholderia</taxon>
    </lineage>
</organism>
<name>A0A1H7EJX2_9BURK</name>
<gene>
    <name evidence="1" type="ORF">SAMN05192539_105726</name>
</gene>
<dbReference type="AlphaFoldDB" id="A0A1H7EJX2"/>
<accession>A0A1H7EJX2</accession>
<reference evidence="2" key="1">
    <citation type="submission" date="2016-10" db="EMBL/GenBank/DDBJ databases">
        <authorList>
            <person name="Varghese N."/>
            <person name="Submissions S."/>
        </authorList>
    </citation>
    <scope>NUCLEOTIDE SEQUENCE [LARGE SCALE GENOMIC DNA]</scope>
    <source>
        <strain evidence="2">LMG 26031</strain>
    </source>
</reference>
<sequence>MLLWTDDPFYAYVRGIDTSVVRVPRSIQPPRTWRSGW</sequence>
<evidence type="ECO:0000313" key="1">
    <source>
        <dbReference type="EMBL" id="SEK12332.1"/>
    </source>
</evidence>
<evidence type="ECO:0000313" key="2">
    <source>
        <dbReference type="Proteomes" id="UP000198866"/>
    </source>
</evidence>
<proteinExistence type="predicted"/>
<protein>
    <submittedName>
        <fullName evidence="1">Uncharacterized protein</fullName>
    </submittedName>
</protein>
<dbReference type="EMBL" id="FNYE01000057">
    <property type="protein sequence ID" value="SEK12332.1"/>
    <property type="molecule type" value="Genomic_DNA"/>
</dbReference>